<evidence type="ECO:0000313" key="2">
    <source>
        <dbReference type="Proteomes" id="UP001057402"/>
    </source>
</evidence>
<comment type="caution">
    <text evidence="1">The sequence shown here is derived from an EMBL/GenBank/DDBJ whole genome shotgun (WGS) entry which is preliminary data.</text>
</comment>
<name>A0ACB9S708_9MYRT</name>
<keyword evidence="2" id="KW-1185">Reference proteome</keyword>
<evidence type="ECO:0000313" key="1">
    <source>
        <dbReference type="EMBL" id="KAI4385368.1"/>
    </source>
</evidence>
<sequence length="126" mass="14580">MMEALQKLRTAPKLPWPIASLKLSFREQLSCGALIEGLDGVPSQLLAVNDRHKFSEVQIPKFCLFIDFPRLTRMIEVLCKSRDFRSSKSPDVGLIDLRFTSCRSLLLRPPHSCYFSEFYQYGSFRF</sequence>
<gene>
    <name evidence="1" type="ORF">MLD38_003404</name>
</gene>
<dbReference type="EMBL" id="CM042881">
    <property type="protein sequence ID" value="KAI4385368.1"/>
    <property type="molecule type" value="Genomic_DNA"/>
</dbReference>
<proteinExistence type="predicted"/>
<reference evidence="2" key="1">
    <citation type="journal article" date="2023" name="Front. Plant Sci.">
        <title>Chromosomal-level genome assembly of Melastoma candidum provides insights into trichome evolution.</title>
        <authorList>
            <person name="Zhong Y."/>
            <person name="Wu W."/>
            <person name="Sun C."/>
            <person name="Zou P."/>
            <person name="Liu Y."/>
            <person name="Dai S."/>
            <person name="Zhou R."/>
        </authorList>
    </citation>
    <scope>NUCLEOTIDE SEQUENCE [LARGE SCALE GENOMIC DNA]</scope>
</reference>
<organism evidence="1 2">
    <name type="scientific">Melastoma candidum</name>
    <dbReference type="NCBI Taxonomy" id="119954"/>
    <lineage>
        <taxon>Eukaryota</taxon>
        <taxon>Viridiplantae</taxon>
        <taxon>Streptophyta</taxon>
        <taxon>Embryophyta</taxon>
        <taxon>Tracheophyta</taxon>
        <taxon>Spermatophyta</taxon>
        <taxon>Magnoliopsida</taxon>
        <taxon>eudicotyledons</taxon>
        <taxon>Gunneridae</taxon>
        <taxon>Pentapetalae</taxon>
        <taxon>rosids</taxon>
        <taxon>malvids</taxon>
        <taxon>Myrtales</taxon>
        <taxon>Melastomataceae</taxon>
        <taxon>Melastomatoideae</taxon>
        <taxon>Melastomateae</taxon>
        <taxon>Melastoma</taxon>
    </lineage>
</organism>
<protein>
    <submittedName>
        <fullName evidence="1">Uncharacterized protein</fullName>
    </submittedName>
</protein>
<dbReference type="Proteomes" id="UP001057402">
    <property type="component" value="Chromosome 2"/>
</dbReference>
<accession>A0ACB9S708</accession>